<dbReference type="AlphaFoldDB" id="A0A7M4DIC3"/>
<dbReference type="InterPro" id="IPR009078">
    <property type="entry name" value="Ferritin-like_SF"/>
</dbReference>
<dbReference type="InterPro" id="IPR052965">
    <property type="entry name" value="Pigment-catalase-like"/>
</dbReference>
<sequence length="203" mass="21468">MYTRKNLIRDAGLVIPGAIALTMLGSKFAFADDGDFDGPLDVLNYALTLEYLEAEFYRQGNEAGLLSGQAAEYLATIQTDEETHVMTLQDTIASLGGAAVPAPMVDYGEAFASEANYLETAYTFENLGVQAYLGAAPSLFQEKELLTAAASIFGVEARHAAILGVLQNKPGEGGVYQGALETALSRADVLEAASPFIVSAETL</sequence>
<dbReference type="EMBL" id="CACRYJ010000025">
    <property type="protein sequence ID" value="VZO36695.1"/>
    <property type="molecule type" value="Genomic_DNA"/>
</dbReference>
<evidence type="ECO:0000313" key="2">
    <source>
        <dbReference type="Proteomes" id="UP000419743"/>
    </source>
</evidence>
<keyword evidence="2" id="KW-1185">Reference proteome</keyword>
<dbReference type="PANTHER" id="PTHR31694">
    <property type="entry name" value="DESICCATION-LIKE PROTEIN"/>
    <property type="match status" value="1"/>
</dbReference>
<dbReference type="PANTHER" id="PTHR31694:SF26">
    <property type="entry name" value="OS05G0151100 PROTEIN"/>
    <property type="match status" value="1"/>
</dbReference>
<name>A0A7M4DIC3_9MICO</name>
<evidence type="ECO:0008006" key="3">
    <source>
        <dbReference type="Google" id="ProtNLM"/>
    </source>
</evidence>
<accession>A0A7M4DIC3</accession>
<dbReference type="SUPFAM" id="SSF47240">
    <property type="entry name" value="Ferritin-like"/>
    <property type="match status" value="1"/>
</dbReference>
<dbReference type="Pfam" id="PF13668">
    <property type="entry name" value="Ferritin_2"/>
    <property type="match status" value="1"/>
</dbReference>
<dbReference type="Gene3D" id="1.20.1260.10">
    <property type="match status" value="1"/>
</dbReference>
<dbReference type="RefSeq" id="WP_156740678.1">
    <property type="nucleotide sequence ID" value="NZ_CACRYJ010000025.1"/>
</dbReference>
<comment type="caution">
    <text evidence="1">The sequence shown here is derived from an EMBL/GenBank/DDBJ whole genome shotgun (WGS) entry which is preliminary data.</text>
</comment>
<gene>
    <name evidence="1" type="ORF">HALOF300_01874</name>
</gene>
<dbReference type="CDD" id="cd00657">
    <property type="entry name" value="Ferritin_like"/>
    <property type="match status" value="1"/>
</dbReference>
<proteinExistence type="predicted"/>
<dbReference type="InterPro" id="IPR012347">
    <property type="entry name" value="Ferritin-like"/>
</dbReference>
<evidence type="ECO:0000313" key="1">
    <source>
        <dbReference type="EMBL" id="VZO36695.1"/>
    </source>
</evidence>
<dbReference type="Proteomes" id="UP000419743">
    <property type="component" value="Unassembled WGS sequence"/>
</dbReference>
<organism evidence="1 2">
    <name type="scientific">Occultella aeris</name>
    <dbReference type="NCBI Taxonomy" id="2761496"/>
    <lineage>
        <taxon>Bacteria</taxon>
        <taxon>Bacillati</taxon>
        <taxon>Actinomycetota</taxon>
        <taxon>Actinomycetes</taxon>
        <taxon>Micrococcales</taxon>
        <taxon>Ruaniaceae</taxon>
        <taxon>Occultella</taxon>
    </lineage>
</organism>
<protein>
    <recommendedName>
        <fullName evidence="3">Ferritin-like domain-containing protein</fullName>
    </recommendedName>
</protein>
<reference evidence="1 2" key="1">
    <citation type="submission" date="2019-11" db="EMBL/GenBank/DDBJ databases">
        <authorList>
            <person name="Criscuolo A."/>
        </authorList>
    </citation>
    <scope>NUCLEOTIDE SEQUENCE [LARGE SCALE GENOMIC DNA]</scope>
    <source>
        <strain evidence="1">CIP111667</strain>
    </source>
</reference>